<keyword evidence="6" id="KW-1185">Reference proteome</keyword>
<dbReference type="AlphaFoldDB" id="A0A1B1Z8V6"/>
<dbReference type="SUPFAM" id="SSF50969">
    <property type="entry name" value="YVTN repeat-like/Quinoprotein amine dehydrogenase"/>
    <property type="match status" value="1"/>
</dbReference>
<evidence type="ECO:0000313" key="6">
    <source>
        <dbReference type="Proteomes" id="UP000077412"/>
    </source>
</evidence>
<evidence type="ECO:0000313" key="5">
    <source>
        <dbReference type="EMBL" id="ANX13821.1"/>
    </source>
</evidence>
<dbReference type="RefSeq" id="WP_066293176.1">
    <property type="nucleotide sequence ID" value="NZ_CP016761.1"/>
</dbReference>
<protein>
    <submittedName>
        <fullName evidence="5">Uncharacterized protein</fullName>
    </submittedName>
</protein>
<dbReference type="SUPFAM" id="SSF50998">
    <property type="entry name" value="Quinoprotein alcohol dehydrogenase-like"/>
    <property type="match status" value="1"/>
</dbReference>
<organism evidence="5 6">
    <name type="scientific">Fictibacillus arsenicus</name>
    <dbReference type="NCBI Taxonomy" id="255247"/>
    <lineage>
        <taxon>Bacteria</taxon>
        <taxon>Bacillati</taxon>
        <taxon>Bacillota</taxon>
        <taxon>Bacilli</taxon>
        <taxon>Bacillales</taxon>
        <taxon>Fictibacillaceae</taxon>
        <taxon>Fictibacillus</taxon>
    </lineage>
</organism>
<evidence type="ECO:0000259" key="4">
    <source>
        <dbReference type="Pfam" id="PF22888"/>
    </source>
</evidence>
<gene>
    <name evidence="5" type="ORF">ABE41_017560</name>
</gene>
<dbReference type="Pfam" id="PF22888">
    <property type="entry name" value="FIMAH"/>
    <property type="match status" value="1"/>
</dbReference>
<dbReference type="EMBL" id="CP016761">
    <property type="protein sequence ID" value="ANX13821.1"/>
    <property type="molecule type" value="Genomic_DNA"/>
</dbReference>
<evidence type="ECO:0000256" key="1">
    <source>
        <dbReference type="ARBA" id="ARBA00022801"/>
    </source>
</evidence>
<dbReference type="InterPro" id="IPR054470">
    <property type="entry name" value="FIMAH_dom"/>
</dbReference>
<dbReference type="InterPro" id="IPR015943">
    <property type="entry name" value="WD40/YVTN_repeat-like_dom_sf"/>
</dbReference>
<dbReference type="Proteomes" id="UP000077412">
    <property type="component" value="Chromosome"/>
</dbReference>
<accession>A0A1B1Z8V6</accession>
<name>A0A1B1Z8V6_9BACL</name>
<proteinExistence type="predicted"/>
<feature type="signal peptide" evidence="2">
    <location>
        <begin position="1"/>
        <end position="21"/>
    </location>
</feature>
<evidence type="ECO:0000259" key="3">
    <source>
        <dbReference type="Pfam" id="PF02018"/>
    </source>
</evidence>
<dbReference type="GO" id="GO:0016798">
    <property type="term" value="F:hydrolase activity, acting on glycosyl bonds"/>
    <property type="evidence" value="ECO:0007669"/>
    <property type="project" value="InterPro"/>
</dbReference>
<feature type="chain" id="PRO_5039449414" evidence="2">
    <location>
        <begin position="22"/>
        <end position="990"/>
    </location>
</feature>
<dbReference type="STRING" id="255247.ABE41_017560"/>
<dbReference type="InterPro" id="IPR003305">
    <property type="entry name" value="CenC_carb-bd"/>
</dbReference>
<keyword evidence="2" id="KW-0732">Signal</keyword>
<dbReference type="KEGG" id="far:ABE41_017560"/>
<dbReference type="InterPro" id="IPR008979">
    <property type="entry name" value="Galactose-bd-like_sf"/>
</dbReference>
<evidence type="ECO:0000256" key="2">
    <source>
        <dbReference type="SAM" id="SignalP"/>
    </source>
</evidence>
<feature type="domain" description="CBM-cenC" evidence="3">
    <location>
        <begin position="672"/>
        <end position="787"/>
    </location>
</feature>
<keyword evidence="1" id="KW-0378">Hydrolase</keyword>
<reference evidence="5 6" key="1">
    <citation type="submission" date="2016-08" db="EMBL/GenBank/DDBJ databases">
        <title>Complete genome sequence of Fictibacillus arsenicus G25-54, a strain with toxicity to nematodes and a potential arsenic-resistance activity.</title>
        <authorList>
            <person name="Zheng Z."/>
        </authorList>
    </citation>
    <scope>NUCLEOTIDE SEQUENCE [LARGE SCALE GENOMIC DNA]</scope>
    <source>
        <strain evidence="5 6">G25-54</strain>
    </source>
</reference>
<dbReference type="Gene3D" id="2.60.120.260">
    <property type="entry name" value="Galactose-binding domain-like"/>
    <property type="match status" value="1"/>
</dbReference>
<dbReference type="SUPFAM" id="SSF49785">
    <property type="entry name" value="Galactose-binding domain-like"/>
    <property type="match status" value="1"/>
</dbReference>
<dbReference type="OrthoDB" id="843723at2"/>
<dbReference type="InterPro" id="IPR011047">
    <property type="entry name" value="Quinoprotein_ADH-like_sf"/>
</dbReference>
<dbReference type="InterPro" id="IPR011044">
    <property type="entry name" value="Quino_amine_DH_bsu"/>
</dbReference>
<dbReference type="Pfam" id="PF02018">
    <property type="entry name" value="CBM_4_9"/>
    <property type="match status" value="1"/>
</dbReference>
<dbReference type="Gene3D" id="2.60.40.1080">
    <property type="match status" value="1"/>
</dbReference>
<dbReference type="Gene3D" id="2.130.10.10">
    <property type="entry name" value="YVTN repeat-like/Quinoprotein amine dehydrogenase"/>
    <property type="match status" value="2"/>
</dbReference>
<feature type="domain" description="FIMAH" evidence="4">
    <location>
        <begin position="913"/>
        <end position="989"/>
    </location>
</feature>
<sequence>MKITKIASLLMCLFLFISAFSFNYNSPVDAEETVLPEFSPSKDLTAPLSGQPTIYDGAAGKEDGHDVLYTTSKSVPAMFNVIDLDENKLVRSLPLEGAADSWHHEVAPNGTVYIAAGSHLWGYSPETKAVTPLVRIPESSQWALAVDEDSNAYVGTFPGGKVFQYNYETQELRDYGKMIGEISQEYVRSMDYHNGFVYAGTAHRKIMKLNVETGEKEDISAGIPETESGFVYDINVVDDRYIFARYSETKNMYVYDIAEQRWLDVVMSNVSGLHVTDSLDHKVYFVADGTLKYIDLSTKEIGTTPMAYSSGLRGADWVEIEGDSQLPGKSLATITFNGTVTFFNIETQKVVQYKDVVPATANVINKIFSYSEDKMYISGMTGATGAVFNPKTGENKIISLGQADVIHSLNNKVYFGVYPEGSVQMIAPETDPYGKPEKLFVIENEQDRLHVMDSGDGKLYTGSMATYGKLGGALTVSDGRHYEVFRNVVQNQSISGLVYKDGKVFGSTTIRGGLGSSPTEEQGKLFIWDPETKQKIKESNLVIAGLEKPELIGELIEGKNDGYIWGTSQGYIFALDPETLDVVKSRNIIPSQEGWSASHLQWSENGLLYANIAGKLFVIDPETLASKFVVNTVSFAIGEDGDIYYSRLDNRTILSKIEVVDPGEYDWEEIPVENSSFEEDLSGWTNMFGTGDAYKYEISSEKAFSGSKSLKIMDQLRNQSVAVYSDPIPVQPGKEYKGEVMMFIESGTPSLLVRMYDSSGKQVKEEAIQVKSGFGSWQKVEQRITAPEGVVFARVFALSTSYALTDAYFDDFGFYERVKTSEILREINLTVDTNTLTRGDTTSYHVSGTLGNEDKIQFEDAVITSSNKEVVKAEDGKLVAQNPGTATITAQVSWNGKTFTSNEVEIHVAVTTDSLEGYITQLHTEQIIPHNLYKKLTNHIRQVKHPQENGNLEEYFHHLEVMKQHVDKWETDQTTVKETLLTDLSKLIEE</sequence>